<dbReference type="PROSITE" id="PS51293">
    <property type="entry name" value="SANT"/>
    <property type="match status" value="2"/>
</dbReference>
<evidence type="ECO:0000313" key="9">
    <source>
        <dbReference type="EMBL" id="KDP44829.1"/>
    </source>
</evidence>
<feature type="domain" description="HTH myb-type" evidence="8">
    <location>
        <begin position="114"/>
        <end position="170"/>
    </location>
</feature>
<evidence type="ECO:0000259" key="6">
    <source>
        <dbReference type="PROSITE" id="PS50090"/>
    </source>
</evidence>
<dbReference type="CDD" id="cd00167">
    <property type="entry name" value="SANT"/>
    <property type="match status" value="2"/>
</dbReference>
<evidence type="ECO:0000256" key="1">
    <source>
        <dbReference type="ARBA" id="ARBA00004123"/>
    </source>
</evidence>
<feature type="domain" description="SANT" evidence="7">
    <location>
        <begin position="17"/>
        <end position="72"/>
    </location>
</feature>
<dbReference type="InterPro" id="IPR001005">
    <property type="entry name" value="SANT/Myb"/>
</dbReference>
<evidence type="ECO:0000256" key="5">
    <source>
        <dbReference type="ARBA" id="ARBA00023242"/>
    </source>
</evidence>
<sequence length="288" mass="33419">METLYPAFCMSNSNWFNQSTEWTKEENKEFERALAMYDEHEPDRWTKVAARIPGKTVYDVIKQYRELEMDVSDIEAGKVPIPGYLSSPFTLEWVDDRDFDAYRKRPLPTKNGDQERKKGVPWTEDEHRRFLMGLLTHGKGDWRNISRNFVVSKTPTQVASHAQKYFIRQQLSGVKDKRRPSIHDITTVNLNDTAISDGNRHLSVEQSNALLLQQKASSMQKMLVDWNPSKDESIMVFDSTHSNLLMSTQNDIASNTLKLQGQNLYGSAYRETHINPHNLVFQRHQIRG</sequence>
<dbReference type="PANTHER" id="PTHR44042:SF6">
    <property type="entry name" value="DUPLICATED HOMEODOMAIN-LIKE SUPERFAMILY PROTEIN"/>
    <property type="match status" value="1"/>
</dbReference>
<evidence type="ECO:0000256" key="2">
    <source>
        <dbReference type="ARBA" id="ARBA00023015"/>
    </source>
</evidence>
<dbReference type="NCBIfam" id="TIGR01557">
    <property type="entry name" value="myb_SHAQKYF"/>
    <property type="match status" value="1"/>
</dbReference>
<dbReference type="PROSITE" id="PS50090">
    <property type="entry name" value="MYB_LIKE"/>
    <property type="match status" value="2"/>
</dbReference>
<feature type="domain" description="SANT" evidence="7">
    <location>
        <begin position="122"/>
        <end position="170"/>
    </location>
</feature>
<evidence type="ECO:0000256" key="3">
    <source>
        <dbReference type="ARBA" id="ARBA00023125"/>
    </source>
</evidence>
<dbReference type="PROSITE" id="PS51294">
    <property type="entry name" value="HTH_MYB"/>
    <property type="match status" value="1"/>
</dbReference>
<comment type="subcellular location">
    <subcellularLocation>
        <location evidence="1">Nucleus</location>
    </subcellularLocation>
</comment>
<accession>A0A067LKH9</accession>
<evidence type="ECO:0000259" key="7">
    <source>
        <dbReference type="PROSITE" id="PS51293"/>
    </source>
</evidence>
<keyword evidence="10" id="KW-1185">Reference proteome</keyword>
<dbReference type="Pfam" id="PF00249">
    <property type="entry name" value="Myb_DNA-binding"/>
    <property type="match status" value="2"/>
</dbReference>
<dbReference type="Proteomes" id="UP000027138">
    <property type="component" value="Unassembled WGS sequence"/>
</dbReference>
<feature type="domain" description="Myb-like" evidence="6">
    <location>
        <begin position="22"/>
        <end position="68"/>
    </location>
</feature>
<dbReference type="InterPro" id="IPR017884">
    <property type="entry name" value="SANT_dom"/>
</dbReference>
<dbReference type="InterPro" id="IPR006447">
    <property type="entry name" value="Myb_dom_plants"/>
</dbReference>
<dbReference type="Gene3D" id="1.10.10.60">
    <property type="entry name" value="Homeodomain-like"/>
    <property type="match status" value="2"/>
</dbReference>
<organism evidence="9 10">
    <name type="scientific">Jatropha curcas</name>
    <name type="common">Barbados nut</name>
    <dbReference type="NCBI Taxonomy" id="180498"/>
    <lineage>
        <taxon>Eukaryota</taxon>
        <taxon>Viridiplantae</taxon>
        <taxon>Streptophyta</taxon>
        <taxon>Embryophyta</taxon>
        <taxon>Tracheophyta</taxon>
        <taxon>Spermatophyta</taxon>
        <taxon>Magnoliopsida</taxon>
        <taxon>eudicotyledons</taxon>
        <taxon>Gunneridae</taxon>
        <taxon>Pentapetalae</taxon>
        <taxon>rosids</taxon>
        <taxon>fabids</taxon>
        <taxon>Malpighiales</taxon>
        <taxon>Euphorbiaceae</taxon>
        <taxon>Crotonoideae</taxon>
        <taxon>Jatropheae</taxon>
        <taxon>Jatropha</taxon>
    </lineage>
</organism>
<keyword evidence="3" id="KW-0238">DNA-binding</keyword>
<gene>
    <name evidence="9" type="ORF">JCGZ_01329</name>
</gene>
<dbReference type="InterPro" id="IPR009057">
    <property type="entry name" value="Homeodomain-like_sf"/>
</dbReference>
<keyword evidence="5" id="KW-0539">Nucleus</keyword>
<dbReference type="OrthoDB" id="118550at2759"/>
<dbReference type="GO" id="GO:0003677">
    <property type="term" value="F:DNA binding"/>
    <property type="evidence" value="ECO:0007669"/>
    <property type="project" value="UniProtKB-KW"/>
</dbReference>
<dbReference type="KEGG" id="jcu:105649136"/>
<feature type="domain" description="Myb-like" evidence="6">
    <location>
        <begin position="114"/>
        <end position="166"/>
    </location>
</feature>
<evidence type="ECO:0000259" key="8">
    <source>
        <dbReference type="PROSITE" id="PS51294"/>
    </source>
</evidence>
<dbReference type="PANTHER" id="PTHR44042">
    <property type="entry name" value="DUPLICATED HOMEODOMAIN-LIKE SUPERFAMILY PROTEIN-RELATED"/>
    <property type="match status" value="1"/>
</dbReference>
<name>A0A067LKH9_JATCU</name>
<dbReference type="EMBL" id="KK914240">
    <property type="protein sequence ID" value="KDP44829.1"/>
    <property type="molecule type" value="Genomic_DNA"/>
</dbReference>
<evidence type="ECO:0008006" key="11">
    <source>
        <dbReference type="Google" id="ProtNLM"/>
    </source>
</evidence>
<evidence type="ECO:0000256" key="4">
    <source>
        <dbReference type="ARBA" id="ARBA00023163"/>
    </source>
</evidence>
<dbReference type="GO" id="GO:0005634">
    <property type="term" value="C:nucleus"/>
    <property type="evidence" value="ECO:0007669"/>
    <property type="project" value="UniProtKB-SubCell"/>
</dbReference>
<protein>
    <recommendedName>
        <fullName evidence="11">MYB family protein</fullName>
    </recommendedName>
</protein>
<proteinExistence type="predicted"/>
<dbReference type="FunFam" id="1.10.10.60:FF:000009">
    <property type="entry name" value="transcription factor MYB1R1"/>
    <property type="match status" value="1"/>
</dbReference>
<dbReference type="STRING" id="180498.A0A067LKH9"/>
<dbReference type="FunFam" id="1.10.10.60:FF:000154">
    <property type="entry name" value="Transcription factor SRM1"/>
    <property type="match status" value="1"/>
</dbReference>
<dbReference type="SMART" id="SM00717">
    <property type="entry name" value="SANT"/>
    <property type="match status" value="2"/>
</dbReference>
<dbReference type="InterPro" id="IPR017930">
    <property type="entry name" value="Myb_dom"/>
</dbReference>
<reference evidence="9 10" key="1">
    <citation type="journal article" date="2014" name="PLoS ONE">
        <title>Global Analysis of Gene Expression Profiles in Physic Nut (Jatropha curcas L.) Seedlings Exposed to Salt Stress.</title>
        <authorList>
            <person name="Zhang L."/>
            <person name="Zhang C."/>
            <person name="Wu P."/>
            <person name="Chen Y."/>
            <person name="Li M."/>
            <person name="Jiang H."/>
            <person name="Wu G."/>
        </authorList>
    </citation>
    <scope>NUCLEOTIDE SEQUENCE [LARGE SCALE GENOMIC DNA]</scope>
    <source>
        <strain evidence="10">cv. GZQX0401</strain>
        <tissue evidence="9">Young leaves</tissue>
    </source>
</reference>
<dbReference type="SUPFAM" id="SSF46689">
    <property type="entry name" value="Homeodomain-like"/>
    <property type="match status" value="2"/>
</dbReference>
<evidence type="ECO:0000313" key="10">
    <source>
        <dbReference type="Proteomes" id="UP000027138"/>
    </source>
</evidence>
<dbReference type="AlphaFoldDB" id="A0A067LKH9"/>
<keyword evidence="4" id="KW-0804">Transcription</keyword>
<keyword evidence="2" id="KW-0805">Transcription regulation</keyword>